<keyword evidence="1" id="KW-0812">Transmembrane</keyword>
<organism evidence="2">
    <name type="scientific">Phaeocystis antarctica</name>
    <dbReference type="NCBI Taxonomy" id="33657"/>
    <lineage>
        <taxon>Eukaryota</taxon>
        <taxon>Haptista</taxon>
        <taxon>Haptophyta</taxon>
        <taxon>Prymnesiophyceae</taxon>
        <taxon>Phaeocystales</taxon>
        <taxon>Phaeocystaceae</taxon>
        <taxon>Phaeocystis</taxon>
    </lineage>
</organism>
<evidence type="ECO:0000313" key="2">
    <source>
        <dbReference type="EMBL" id="CAD8512389.1"/>
    </source>
</evidence>
<feature type="transmembrane region" description="Helical" evidence="1">
    <location>
        <begin position="204"/>
        <end position="223"/>
    </location>
</feature>
<name>A0A7S0I6J1_9EUKA</name>
<sequence>MLHLSVLGVEGLGAQLGNAATLLILSCVWTEWRVPSAAALLCNGLGGSVDVEYVKQLTCVSEEAVAAACAAMPLDAPTSFGGLAALIRSNEIAKSAPTALPAADLSGGAAACWAVGRNWAMRFMGVPPAIALLEAVLLPLARQLQRLRLGGCSANTNALPALPVRHGAGFKAAKDRTLSARMGLWNVGFMVTVLFTVFLISGEWPVFFCIFYWLLSLGALLACRHGGPVGDRIDTATTLLCAAFGVLTAARAIPTPW</sequence>
<keyword evidence="1" id="KW-0472">Membrane</keyword>
<keyword evidence="1" id="KW-1133">Transmembrane helix</keyword>
<evidence type="ECO:0000256" key="1">
    <source>
        <dbReference type="SAM" id="Phobius"/>
    </source>
</evidence>
<proteinExistence type="predicted"/>
<accession>A0A7S0I6J1</accession>
<feature type="transmembrane region" description="Helical" evidence="1">
    <location>
        <begin position="178"/>
        <end position="198"/>
    </location>
</feature>
<feature type="transmembrane region" description="Helical" evidence="1">
    <location>
        <begin position="235"/>
        <end position="253"/>
    </location>
</feature>
<reference evidence="2" key="1">
    <citation type="submission" date="2021-01" db="EMBL/GenBank/DDBJ databases">
        <authorList>
            <person name="Corre E."/>
            <person name="Pelletier E."/>
            <person name="Niang G."/>
            <person name="Scheremetjew M."/>
            <person name="Finn R."/>
            <person name="Kale V."/>
            <person name="Holt S."/>
            <person name="Cochrane G."/>
            <person name="Meng A."/>
            <person name="Brown T."/>
            <person name="Cohen L."/>
        </authorList>
    </citation>
    <scope>NUCLEOTIDE SEQUENCE</scope>
    <source>
        <strain evidence="2">CCMP1374</strain>
    </source>
</reference>
<dbReference type="AlphaFoldDB" id="A0A7S0I6J1"/>
<dbReference type="EMBL" id="HBEP01038896">
    <property type="protein sequence ID" value="CAD8512389.1"/>
    <property type="molecule type" value="Transcribed_RNA"/>
</dbReference>
<gene>
    <name evidence="2" type="ORF">PANT1444_LOCUS22046</name>
</gene>
<protein>
    <submittedName>
        <fullName evidence="2">Uncharacterized protein</fullName>
    </submittedName>
</protein>